<accession>A0A5C7ILG2</accession>
<sequence length="1220" mass="137065">MAEAAIGKGAEIAVELVFDSLSTQLVQHSVDEALRNGEEIEQKVENWLGRVKKINAEVTKIIEDNKGAYMRCFKSLCPDLKKRYQHSKKAAVMGMEVSKLEIEGNSLGKVSYRTHPKEPWDQFLPDYENFESRTSIVENVLKALSNSDVDMVGVYGMGGAGKTTLARVVGKRAEKDELFDVVVFVEVKVTPDVRKIQGDIADKLGLKLQEETESGRANKLYEQLQKRRKNILLILDNIWKGGLEYLKEVGIPLGGDHRACKLLLTARGIDVLLTEMNCQTNFLVGDLNENDAWALFKKMGGACIEQHGLHSLAFDVANRCGGLPVAIVTVAKALKGKQEQAWRIALLELERPSLENLGSVTTEAYSCIRLSYNQLNSDALKSIFLLCCTMEFTSNESVEGLLRYGMGLNLFQTVRTIQEARDKVITLVQELKDSSLLLDTPNGEGFSIHDVVRDVGRAIAFKDHNKFTVIDDIIPREWKDKNTMKNCTSISLHDITELPNRELDCPLLHFLVLDLSECYSLEIVPPSIISKLTQLEELYLYYGFDNWHVKGLDNKSGNVILDELKHLSQLTTLLTYIQDHKTVPKGLFSQKLQRYNICIGMDRRDRTSEYGTSKTLKLKSNADIVLEDGVITQLKGIEELCLDGRQSAKNAFIELDSDGFPKLKHFDIRNNPDLVYIVDSLPCEAFPLLETLSLTNLIGLESICYRQLTPNSFCRLRTVNVIDCENLKNIFSFSIAKHLSQLQDISVSNCKNMEDIFTIGRRNDINSNEEIDRVVLDQLHSLSLSTLPKLRSFCSEEEVFASTSKEIILEDTPMPLSDGKIFKTIVQIPNLKTLKLHELQDLYIKDCKVLEAIIRIDELGNNVEHPSLKTLQIEKCPQVKAFIFNDKLKDLHVKRCDVLEEIVAKEEAEDAAARTFVFPQLTCLTLKDLQELKRFYPGTHTIEWLVLKELNLIGCEKIDELFALELFTFQKNILKGQLDLPVQPLSLVTKVRHAITFLLFKLIANDKPDGMCGKTQPYIGLAAVCITDKRSNQVYQQRGKTTSKLERKQVSLGRYKCLSSSGKVFISRHVLFNENEYPYKELFTSTLSTDSSVGSSMESSGPINHLTSLFPMFDMSDKPCASAASQPPRDFPLQSDQFLNIDMQLHSPTPDSLPHNAQPDGVSQVPTLCEASNNGAHHMITRSKTGSLKPRVFLSECCLPSSFVSAVEPKTAKCAMADPL</sequence>
<dbReference type="InterPro" id="IPR002182">
    <property type="entry name" value="NB-ARC"/>
</dbReference>
<dbReference type="Gene3D" id="3.40.50.300">
    <property type="entry name" value="P-loop containing nucleotide triphosphate hydrolases"/>
    <property type="match status" value="1"/>
</dbReference>
<dbReference type="PANTHER" id="PTHR33463:SF198">
    <property type="entry name" value="RPP4C3"/>
    <property type="match status" value="1"/>
</dbReference>
<dbReference type="Pfam" id="PF00931">
    <property type="entry name" value="NB-ARC"/>
    <property type="match status" value="1"/>
</dbReference>
<dbReference type="SUPFAM" id="SSF52047">
    <property type="entry name" value="RNI-like"/>
    <property type="match status" value="1"/>
</dbReference>
<dbReference type="GO" id="GO:0006952">
    <property type="term" value="P:defense response"/>
    <property type="evidence" value="ECO:0007669"/>
    <property type="project" value="UniProtKB-KW"/>
</dbReference>
<gene>
    <name evidence="7" type="ORF">EZV62_004397</name>
</gene>
<evidence type="ECO:0000259" key="6">
    <source>
        <dbReference type="Pfam" id="PF23247"/>
    </source>
</evidence>
<dbReference type="SUPFAM" id="SSF52058">
    <property type="entry name" value="L domain-like"/>
    <property type="match status" value="1"/>
</dbReference>
<dbReference type="Gene3D" id="3.80.10.10">
    <property type="entry name" value="Ribonuclease Inhibitor"/>
    <property type="match status" value="2"/>
</dbReference>
<dbReference type="Proteomes" id="UP000323000">
    <property type="component" value="Chromosome 2"/>
</dbReference>
<evidence type="ECO:0000256" key="1">
    <source>
        <dbReference type="ARBA" id="ARBA00008894"/>
    </source>
</evidence>
<keyword evidence="2" id="KW-0547">Nucleotide-binding</keyword>
<protein>
    <submittedName>
        <fullName evidence="7">Uncharacterized protein</fullName>
    </submittedName>
</protein>
<name>A0A5C7ILG2_9ROSI</name>
<organism evidence="7 8">
    <name type="scientific">Acer yangbiense</name>
    <dbReference type="NCBI Taxonomy" id="1000413"/>
    <lineage>
        <taxon>Eukaryota</taxon>
        <taxon>Viridiplantae</taxon>
        <taxon>Streptophyta</taxon>
        <taxon>Embryophyta</taxon>
        <taxon>Tracheophyta</taxon>
        <taxon>Spermatophyta</taxon>
        <taxon>Magnoliopsida</taxon>
        <taxon>eudicotyledons</taxon>
        <taxon>Gunneridae</taxon>
        <taxon>Pentapetalae</taxon>
        <taxon>rosids</taxon>
        <taxon>malvids</taxon>
        <taxon>Sapindales</taxon>
        <taxon>Sapindaceae</taxon>
        <taxon>Hippocastanoideae</taxon>
        <taxon>Acereae</taxon>
        <taxon>Acer</taxon>
    </lineage>
</organism>
<dbReference type="InterPro" id="IPR027417">
    <property type="entry name" value="P-loop_NTPase"/>
</dbReference>
<evidence type="ECO:0000259" key="5">
    <source>
        <dbReference type="Pfam" id="PF00931"/>
    </source>
</evidence>
<keyword evidence="8" id="KW-1185">Reference proteome</keyword>
<dbReference type="EMBL" id="VAHF01000002">
    <property type="protein sequence ID" value="TXG69462.1"/>
    <property type="molecule type" value="Genomic_DNA"/>
</dbReference>
<proteinExistence type="inferred from homology"/>
<keyword evidence="3" id="KW-0611">Plant defense</keyword>
<dbReference type="GO" id="GO:0043531">
    <property type="term" value="F:ADP binding"/>
    <property type="evidence" value="ECO:0007669"/>
    <property type="project" value="InterPro"/>
</dbReference>
<dbReference type="InterPro" id="IPR050905">
    <property type="entry name" value="Plant_NBS-LRR"/>
</dbReference>
<feature type="domain" description="NB-ARC" evidence="5">
    <location>
        <begin position="135"/>
        <end position="300"/>
    </location>
</feature>
<keyword evidence="4" id="KW-0067">ATP-binding</keyword>
<reference evidence="8" key="1">
    <citation type="journal article" date="2019" name="Gigascience">
        <title>De novo genome assembly of the endangered Acer yangbiense, a plant species with extremely small populations endemic to Yunnan Province, China.</title>
        <authorList>
            <person name="Yang J."/>
            <person name="Wariss H.M."/>
            <person name="Tao L."/>
            <person name="Zhang R."/>
            <person name="Yun Q."/>
            <person name="Hollingsworth P."/>
            <person name="Dao Z."/>
            <person name="Luo G."/>
            <person name="Guo H."/>
            <person name="Ma Y."/>
            <person name="Sun W."/>
        </authorList>
    </citation>
    <scope>NUCLEOTIDE SEQUENCE [LARGE SCALE GENOMIC DNA]</scope>
    <source>
        <strain evidence="8">cv. Malutang</strain>
    </source>
</reference>
<feature type="domain" description="Disease resistance protein At4g27190-like leucine-rich repeats" evidence="6">
    <location>
        <begin position="690"/>
        <end position="797"/>
    </location>
</feature>
<dbReference type="PANTHER" id="PTHR33463">
    <property type="entry name" value="NB-ARC DOMAIN-CONTAINING PROTEIN-RELATED"/>
    <property type="match status" value="1"/>
</dbReference>
<comment type="similarity">
    <text evidence="1">Belongs to the disease resistance NB-LRR family.</text>
</comment>
<dbReference type="InterPro" id="IPR042197">
    <property type="entry name" value="Apaf_helical"/>
</dbReference>
<feature type="domain" description="Disease resistance protein At4g27190-like leucine-rich repeats" evidence="6">
    <location>
        <begin position="867"/>
        <end position="964"/>
    </location>
</feature>
<dbReference type="InterPro" id="IPR057135">
    <property type="entry name" value="At4g27190-like_LRR"/>
</dbReference>
<dbReference type="Pfam" id="PF23247">
    <property type="entry name" value="LRR_RPS2"/>
    <property type="match status" value="2"/>
</dbReference>
<dbReference type="AlphaFoldDB" id="A0A5C7ILG2"/>
<evidence type="ECO:0000313" key="7">
    <source>
        <dbReference type="EMBL" id="TXG69462.1"/>
    </source>
</evidence>
<dbReference type="Gene3D" id="1.10.8.430">
    <property type="entry name" value="Helical domain of apoptotic protease-activating factors"/>
    <property type="match status" value="1"/>
</dbReference>
<evidence type="ECO:0000256" key="3">
    <source>
        <dbReference type="ARBA" id="ARBA00022821"/>
    </source>
</evidence>
<evidence type="ECO:0000256" key="4">
    <source>
        <dbReference type="ARBA" id="ARBA00022840"/>
    </source>
</evidence>
<evidence type="ECO:0000313" key="8">
    <source>
        <dbReference type="Proteomes" id="UP000323000"/>
    </source>
</evidence>
<evidence type="ECO:0000256" key="2">
    <source>
        <dbReference type="ARBA" id="ARBA00022741"/>
    </source>
</evidence>
<comment type="caution">
    <text evidence="7">The sequence shown here is derived from an EMBL/GenBank/DDBJ whole genome shotgun (WGS) entry which is preliminary data.</text>
</comment>
<dbReference type="PRINTS" id="PR00364">
    <property type="entry name" value="DISEASERSIST"/>
</dbReference>
<dbReference type="SUPFAM" id="SSF52540">
    <property type="entry name" value="P-loop containing nucleoside triphosphate hydrolases"/>
    <property type="match status" value="1"/>
</dbReference>
<dbReference type="InterPro" id="IPR032675">
    <property type="entry name" value="LRR_dom_sf"/>
</dbReference>
<dbReference type="GO" id="GO:0005524">
    <property type="term" value="F:ATP binding"/>
    <property type="evidence" value="ECO:0007669"/>
    <property type="project" value="UniProtKB-KW"/>
</dbReference>